<dbReference type="Proteomes" id="UP000235371">
    <property type="component" value="Unassembled WGS sequence"/>
</dbReference>
<proteinExistence type="predicted"/>
<dbReference type="InterPro" id="IPR041667">
    <property type="entry name" value="Cupin_8"/>
</dbReference>
<feature type="domain" description="JmjC" evidence="1">
    <location>
        <begin position="138"/>
        <end position="316"/>
    </location>
</feature>
<dbReference type="SUPFAM" id="SSF51197">
    <property type="entry name" value="Clavaminate synthase-like"/>
    <property type="match status" value="1"/>
</dbReference>
<dbReference type="AlphaFoldDB" id="A0A2J6T7R8"/>
<dbReference type="InterPro" id="IPR003347">
    <property type="entry name" value="JmjC_dom"/>
</dbReference>
<dbReference type="GeneID" id="36585093"/>
<dbReference type="Gene3D" id="2.60.120.10">
    <property type="entry name" value="Jelly Rolls"/>
    <property type="match status" value="1"/>
</dbReference>
<dbReference type="InterPro" id="IPR014710">
    <property type="entry name" value="RmlC-like_jellyroll"/>
</dbReference>
<reference evidence="2 3" key="1">
    <citation type="submission" date="2016-04" db="EMBL/GenBank/DDBJ databases">
        <title>A degradative enzymes factory behind the ericoid mycorrhizal symbiosis.</title>
        <authorList>
            <consortium name="DOE Joint Genome Institute"/>
            <person name="Martino E."/>
            <person name="Morin E."/>
            <person name="Grelet G."/>
            <person name="Kuo A."/>
            <person name="Kohler A."/>
            <person name="Daghino S."/>
            <person name="Barry K."/>
            <person name="Choi C."/>
            <person name="Cichocki N."/>
            <person name="Clum A."/>
            <person name="Copeland A."/>
            <person name="Hainaut M."/>
            <person name="Haridas S."/>
            <person name="Labutti K."/>
            <person name="Lindquist E."/>
            <person name="Lipzen A."/>
            <person name="Khouja H.-R."/>
            <person name="Murat C."/>
            <person name="Ohm R."/>
            <person name="Olson A."/>
            <person name="Spatafora J."/>
            <person name="Veneault-Fourrey C."/>
            <person name="Henrissat B."/>
            <person name="Grigoriev I."/>
            <person name="Martin F."/>
            <person name="Perotto S."/>
        </authorList>
    </citation>
    <scope>NUCLEOTIDE SEQUENCE [LARGE SCALE GENOMIC DNA]</scope>
    <source>
        <strain evidence="2 3">E</strain>
    </source>
</reference>
<dbReference type="PROSITE" id="PS51184">
    <property type="entry name" value="JMJC"/>
    <property type="match status" value="1"/>
</dbReference>
<organism evidence="2 3">
    <name type="scientific">Hyaloscypha bicolor E</name>
    <dbReference type="NCBI Taxonomy" id="1095630"/>
    <lineage>
        <taxon>Eukaryota</taxon>
        <taxon>Fungi</taxon>
        <taxon>Dikarya</taxon>
        <taxon>Ascomycota</taxon>
        <taxon>Pezizomycotina</taxon>
        <taxon>Leotiomycetes</taxon>
        <taxon>Helotiales</taxon>
        <taxon>Hyaloscyphaceae</taxon>
        <taxon>Hyaloscypha</taxon>
        <taxon>Hyaloscypha bicolor</taxon>
    </lineage>
</organism>
<dbReference type="STRING" id="1095630.A0A2J6T7R8"/>
<dbReference type="PANTHER" id="PTHR12461">
    <property type="entry name" value="HYPOXIA-INDUCIBLE FACTOR 1 ALPHA INHIBITOR-RELATED"/>
    <property type="match status" value="1"/>
</dbReference>
<dbReference type="RefSeq" id="XP_024735971.1">
    <property type="nucleotide sequence ID" value="XM_024877016.1"/>
</dbReference>
<dbReference type="OrthoDB" id="415358at2759"/>
<dbReference type="EMBL" id="KZ613817">
    <property type="protein sequence ID" value="PMD59067.1"/>
    <property type="molecule type" value="Genomic_DNA"/>
</dbReference>
<accession>A0A2J6T7R8</accession>
<dbReference type="InParanoid" id="A0A2J6T7R8"/>
<dbReference type="SMART" id="SM00558">
    <property type="entry name" value="JmjC"/>
    <property type="match status" value="1"/>
</dbReference>
<keyword evidence="3" id="KW-1185">Reference proteome</keyword>
<sequence length="324" mass="36881">MNRTRSDPLDPIIELLTTYNELNSSRIDELSEVPSALEFMRYVRLNRPFVVRGGAKDWSATQTWDIKILKELLEGQTVQVAVTPAGNADSPTRNAEGELIFVKPWEEQQTFSSFIDFISSQELHSSPSVPEVRYAQTQNDNLRNEYATLFSHVEKDISWVRIALQEEPEAVNLWIGNSRSVTALHKDNYENLYVQICGEKKFCLVPPLAYACVAERELRPAAYVRKENGSLEIQEEEGDKVPFPTWDPDGGGQETKYSQYAQPIRVTLHPSDILYLPALWYHKVSQSTNEEGICCAVNYWYDLEWGGSFYPLCNFVRSAGIAAL</sequence>
<protein>
    <submittedName>
        <fullName evidence="2">Clavaminate synthase-like protein</fullName>
    </submittedName>
</protein>
<evidence type="ECO:0000313" key="3">
    <source>
        <dbReference type="Proteomes" id="UP000235371"/>
    </source>
</evidence>
<name>A0A2J6T7R8_9HELO</name>
<evidence type="ECO:0000259" key="1">
    <source>
        <dbReference type="PROSITE" id="PS51184"/>
    </source>
</evidence>
<feature type="non-terminal residue" evidence="2">
    <location>
        <position position="324"/>
    </location>
</feature>
<dbReference type="Pfam" id="PF13621">
    <property type="entry name" value="Cupin_8"/>
    <property type="match status" value="1"/>
</dbReference>
<dbReference type="PANTHER" id="PTHR12461:SF99">
    <property type="entry name" value="BIFUNCTIONAL PEPTIDASE AND (3S)-LYSYL HYDROXYLASE JMJD7"/>
    <property type="match status" value="1"/>
</dbReference>
<gene>
    <name evidence="2" type="ORF">K444DRAFT_563137</name>
</gene>
<evidence type="ECO:0000313" key="2">
    <source>
        <dbReference type="EMBL" id="PMD59067.1"/>
    </source>
</evidence>